<evidence type="ECO:0000313" key="3">
    <source>
        <dbReference type="Proteomes" id="UP000600365"/>
    </source>
</evidence>
<dbReference type="AlphaFoldDB" id="A0A918D8Y0"/>
<sequence>MVSALSGETTNTLVGPPAIADGAPNSTAAKATANAPVTVSSSRSLRIRTPNQPVDPRAARPHAVCHFWYTARPAGVPTRHRPKSRLPSFIRSASGFSPVVKRIS</sequence>
<feature type="compositionally biased region" description="Polar residues" evidence="1">
    <location>
        <begin position="24"/>
        <end position="52"/>
    </location>
</feature>
<dbReference type="EMBL" id="BMMM01000016">
    <property type="protein sequence ID" value="GGN82829.1"/>
    <property type="molecule type" value="Genomic_DNA"/>
</dbReference>
<dbReference type="Proteomes" id="UP000600365">
    <property type="component" value="Unassembled WGS sequence"/>
</dbReference>
<gene>
    <name evidence="2" type="ORF">GCM10011579_070940</name>
</gene>
<protein>
    <submittedName>
        <fullName evidence="2">Uncharacterized protein</fullName>
    </submittedName>
</protein>
<evidence type="ECO:0000256" key="1">
    <source>
        <dbReference type="SAM" id="MobiDB-lite"/>
    </source>
</evidence>
<reference evidence="2 3" key="1">
    <citation type="journal article" date="2014" name="Int. J. Syst. Evol. Microbiol.">
        <title>Complete genome sequence of Corynebacterium casei LMG S-19264T (=DSM 44701T), isolated from a smear-ripened cheese.</title>
        <authorList>
            <consortium name="US DOE Joint Genome Institute (JGI-PGF)"/>
            <person name="Walter F."/>
            <person name="Albersmeier A."/>
            <person name="Kalinowski J."/>
            <person name="Ruckert C."/>
        </authorList>
    </citation>
    <scope>NUCLEOTIDE SEQUENCE [LARGE SCALE GENOMIC DNA]</scope>
    <source>
        <strain evidence="2 3">CGMCC 4.7111</strain>
    </source>
</reference>
<comment type="caution">
    <text evidence="2">The sequence shown here is derived from an EMBL/GenBank/DDBJ whole genome shotgun (WGS) entry which is preliminary data.</text>
</comment>
<name>A0A918D8Y0_9ACTN</name>
<organism evidence="2 3">
    <name type="scientific">Streptomyces albiflavescens</name>
    <dbReference type="NCBI Taxonomy" id="1623582"/>
    <lineage>
        <taxon>Bacteria</taxon>
        <taxon>Bacillati</taxon>
        <taxon>Actinomycetota</taxon>
        <taxon>Actinomycetes</taxon>
        <taxon>Kitasatosporales</taxon>
        <taxon>Streptomycetaceae</taxon>
        <taxon>Streptomyces</taxon>
    </lineage>
</organism>
<feature type="region of interest" description="Disordered" evidence="1">
    <location>
        <begin position="1"/>
        <end position="58"/>
    </location>
</feature>
<feature type="compositionally biased region" description="Polar residues" evidence="1">
    <location>
        <begin position="1"/>
        <end position="13"/>
    </location>
</feature>
<proteinExistence type="predicted"/>
<accession>A0A918D8Y0</accession>
<evidence type="ECO:0000313" key="2">
    <source>
        <dbReference type="EMBL" id="GGN82829.1"/>
    </source>
</evidence>
<keyword evidence="3" id="KW-1185">Reference proteome</keyword>